<feature type="compositionally biased region" description="Basic residues" evidence="1">
    <location>
        <begin position="189"/>
        <end position="201"/>
    </location>
</feature>
<accession>A0A7S1PG03</accession>
<sequence>MTILNAKKQIFPISYASSFHLKNWYYHLNIMNASQQQQRQLQIHNQMTDDQSCCGGDESGISKPPSRKRKRTTQDDQDKNKRKTKRKACGGHAGVPTTGTPQKSGGIMTLQTMAKRNKTVAKTQSASAYGKKSKRGSKKISTKGVQMTNDTKTGNTYKDGGGNGGNAGDYVLRAATPNSVVKDNDSKRSSPHQKFSTKRKRDTSEGGNSNGGRGGRGIDSGSIYKRRKIKDASH</sequence>
<feature type="compositionally biased region" description="Polar residues" evidence="1">
    <location>
        <begin position="97"/>
        <end position="127"/>
    </location>
</feature>
<evidence type="ECO:0000256" key="1">
    <source>
        <dbReference type="SAM" id="MobiDB-lite"/>
    </source>
</evidence>
<name>A0A7S1PG03_9EUKA</name>
<feature type="compositionally biased region" description="Gly residues" evidence="1">
    <location>
        <begin position="208"/>
        <end position="218"/>
    </location>
</feature>
<feature type="region of interest" description="Disordered" evidence="1">
    <location>
        <begin position="41"/>
        <end position="234"/>
    </location>
</feature>
<feature type="compositionally biased region" description="Basic residues" evidence="1">
    <location>
        <begin position="224"/>
        <end position="234"/>
    </location>
</feature>
<evidence type="ECO:0000313" key="2">
    <source>
        <dbReference type="EMBL" id="CAD9078139.1"/>
    </source>
</evidence>
<protein>
    <submittedName>
        <fullName evidence="2">Uncharacterized protein</fullName>
    </submittedName>
</protein>
<dbReference type="AlphaFoldDB" id="A0A7S1PG03"/>
<feature type="compositionally biased region" description="Basic residues" evidence="1">
    <location>
        <begin position="80"/>
        <end position="89"/>
    </location>
</feature>
<dbReference type="EMBL" id="HBGD01001649">
    <property type="protein sequence ID" value="CAD9078139.1"/>
    <property type="molecule type" value="Transcribed_RNA"/>
</dbReference>
<reference evidence="2" key="1">
    <citation type="submission" date="2021-01" db="EMBL/GenBank/DDBJ databases">
        <authorList>
            <person name="Corre E."/>
            <person name="Pelletier E."/>
            <person name="Niang G."/>
            <person name="Scheremetjew M."/>
            <person name="Finn R."/>
            <person name="Kale V."/>
            <person name="Holt S."/>
            <person name="Cochrane G."/>
            <person name="Meng A."/>
            <person name="Brown T."/>
            <person name="Cohen L."/>
        </authorList>
    </citation>
    <scope>NUCLEOTIDE SEQUENCE</scope>
    <source>
        <strain evidence="2">WS</strain>
    </source>
</reference>
<organism evidence="2">
    <name type="scientific">Percolomonas cosmopolitus</name>
    <dbReference type="NCBI Taxonomy" id="63605"/>
    <lineage>
        <taxon>Eukaryota</taxon>
        <taxon>Discoba</taxon>
        <taxon>Heterolobosea</taxon>
        <taxon>Tetramitia</taxon>
        <taxon>Eutetramitia</taxon>
        <taxon>Percolomonadidae</taxon>
        <taxon>Percolomonas</taxon>
    </lineage>
</organism>
<proteinExistence type="predicted"/>
<feature type="compositionally biased region" description="Basic residues" evidence="1">
    <location>
        <begin position="131"/>
        <end position="141"/>
    </location>
</feature>
<gene>
    <name evidence="2" type="ORF">PCOS0759_LOCUS1371</name>
</gene>